<keyword evidence="3" id="KW-1185">Reference proteome</keyword>
<dbReference type="PANTHER" id="PTHR43405:SF1">
    <property type="entry name" value="GLYCOSYL HYDROLASE DIGH"/>
    <property type="match status" value="1"/>
</dbReference>
<evidence type="ECO:0008006" key="4">
    <source>
        <dbReference type="Google" id="ProtNLM"/>
    </source>
</evidence>
<name>A0A3N6QV19_9CYAN</name>
<evidence type="ECO:0000313" key="2">
    <source>
        <dbReference type="EMBL" id="RQH47545.1"/>
    </source>
</evidence>
<organism evidence="2 3">
    <name type="scientific">Okeania hirsuta</name>
    <dbReference type="NCBI Taxonomy" id="1458930"/>
    <lineage>
        <taxon>Bacteria</taxon>
        <taxon>Bacillati</taxon>
        <taxon>Cyanobacteriota</taxon>
        <taxon>Cyanophyceae</taxon>
        <taxon>Oscillatoriophycideae</taxon>
        <taxon>Oscillatoriales</taxon>
        <taxon>Microcoleaceae</taxon>
        <taxon>Okeania</taxon>
    </lineage>
</organism>
<comment type="caution">
    <text evidence="2">The sequence shown here is derived from an EMBL/GenBank/DDBJ whole genome shotgun (WGS) entry which is preliminary data.</text>
</comment>
<keyword evidence="1" id="KW-0732">Signal</keyword>
<dbReference type="Gene3D" id="3.20.20.80">
    <property type="entry name" value="Glycosidases"/>
    <property type="match status" value="1"/>
</dbReference>
<evidence type="ECO:0000256" key="1">
    <source>
        <dbReference type="SAM" id="SignalP"/>
    </source>
</evidence>
<feature type="signal peptide" evidence="1">
    <location>
        <begin position="1"/>
        <end position="42"/>
    </location>
</feature>
<dbReference type="InterPro" id="IPR052177">
    <property type="entry name" value="Divisome_Glycosyl_Hydrolase"/>
</dbReference>
<dbReference type="RefSeq" id="WP_124145960.1">
    <property type="nucleotide sequence ID" value="NZ_CAWOKI010000130.1"/>
</dbReference>
<dbReference type="AlphaFoldDB" id="A0A3N6QV19"/>
<feature type="chain" id="PRO_5018264729" description="Glycosyl hydrolase-like 10 domain-containing protein" evidence="1">
    <location>
        <begin position="43"/>
        <end position="511"/>
    </location>
</feature>
<accession>A0A3N6QV19</accession>
<evidence type="ECO:0000313" key="3">
    <source>
        <dbReference type="Proteomes" id="UP000269154"/>
    </source>
</evidence>
<proteinExistence type="predicted"/>
<dbReference type="Proteomes" id="UP000269154">
    <property type="component" value="Unassembled WGS sequence"/>
</dbReference>
<dbReference type="OrthoDB" id="418487at2"/>
<protein>
    <recommendedName>
        <fullName evidence="4">Glycosyl hydrolase-like 10 domain-containing protein</fullName>
    </recommendedName>
</protein>
<dbReference type="PANTHER" id="PTHR43405">
    <property type="entry name" value="GLYCOSYL HYDROLASE DIGH"/>
    <property type="match status" value="1"/>
</dbReference>
<sequence length="511" mass="57543">MNKNYTSHKKIKAKKTLYNSILGTLFCLVANPLFWYQQPAQAQTDNYCRLSPEAIATKENLRQAVLTGNKEVEKQYQDILIQHGREVNNCRLRNWPRTQGIWLRLYPCDARPGEIDRILDHVVNKGYNQVYIEAFYDGQVLLPAANNPTVWPSVLRVPGYENVDLLAESLKKAGDRGLRAYAWVFTINFGYTYSQLPNRQQALARNGKGQTTLDVIPDNTSLHDQLGASHAFHTFIDPYSPEARQDYAVMINEVLKRQPQGVLFDYVRYLRGVGPDSVADEVKDLWVYGEASRKVLLQRAKNEAGKELLTRFLDKGYVTSGDISAVSYKQTPKWQNFFSPATTESATGRLPKGGSGRQVWELSVAHAAQGILDFLKMATKPVKQKGLSAGAVFFPGGNKRVRDNGFDSRLQPWDQFPASMEWHPMSYGTCGDRNPNCIVSKVQRVVSMAPNGVAVIPAIAGVWGQPVTGRPSLEIQMQAIRRATPQINSISHFSYGWQNVEETRERKSCRL</sequence>
<dbReference type="EMBL" id="RCBY01000034">
    <property type="protein sequence ID" value="RQH47545.1"/>
    <property type="molecule type" value="Genomic_DNA"/>
</dbReference>
<reference evidence="2 3" key="1">
    <citation type="journal article" date="2018" name="ACS Chem. Biol.">
        <title>Ketoreductase domain dysfunction expands chemodiversity: malyngamide biosynthesis in the cyanobacterium Okeania hirsuta.</title>
        <authorList>
            <person name="Moss N.A."/>
            <person name="Leao T."/>
            <person name="Rankin M."/>
            <person name="McCullough T.M."/>
            <person name="Qu P."/>
            <person name="Korobeynikov A."/>
            <person name="Smith J.L."/>
            <person name="Gerwick L."/>
            <person name="Gerwick W.H."/>
        </authorList>
    </citation>
    <scope>NUCLEOTIDE SEQUENCE [LARGE SCALE GENOMIC DNA]</scope>
    <source>
        <strain evidence="2 3">PAB10Feb10-1</strain>
    </source>
</reference>
<gene>
    <name evidence="2" type="ORF">D5R40_08600</name>
</gene>